<dbReference type="EMBL" id="CP040896">
    <property type="protein sequence ID" value="QDA60601.1"/>
    <property type="molecule type" value="Genomic_DNA"/>
</dbReference>
<dbReference type="OrthoDB" id="982143at2"/>
<dbReference type="AlphaFoldDB" id="A0A5B7ZZF5"/>
<proteinExistence type="predicted"/>
<dbReference type="PANTHER" id="PTHR28008">
    <property type="entry name" value="DOMAIN PROTEIN, PUTATIVE (AFU_ORTHOLOGUE AFUA_3G10980)-RELATED"/>
    <property type="match status" value="1"/>
</dbReference>
<dbReference type="PANTHER" id="PTHR28008:SF1">
    <property type="entry name" value="DOMAIN PROTEIN, PUTATIVE (AFU_ORTHOLOGUE AFUA_3G10980)-RELATED"/>
    <property type="match status" value="1"/>
</dbReference>
<keyword evidence="1" id="KW-0472">Membrane</keyword>
<dbReference type="NCBIfam" id="NF037970">
    <property type="entry name" value="vanZ_1"/>
    <property type="match status" value="1"/>
</dbReference>
<keyword evidence="4" id="KW-1185">Reference proteome</keyword>
<dbReference type="RefSeq" id="WP_139515777.1">
    <property type="nucleotide sequence ID" value="NZ_CP040896.1"/>
</dbReference>
<gene>
    <name evidence="3" type="ORF">FHG12_11025</name>
</gene>
<dbReference type="Pfam" id="PF04892">
    <property type="entry name" value="VanZ"/>
    <property type="match status" value="1"/>
</dbReference>
<feature type="transmembrane region" description="Helical" evidence="1">
    <location>
        <begin position="77"/>
        <end position="99"/>
    </location>
</feature>
<dbReference type="Proteomes" id="UP000305398">
    <property type="component" value="Chromosome"/>
</dbReference>
<keyword evidence="1" id="KW-1133">Transmembrane helix</keyword>
<accession>A0A5B7ZZF5</accession>
<dbReference type="KEGG" id="hyj:FHG12_11025"/>
<feature type="domain" description="VanZ-like" evidence="2">
    <location>
        <begin position="28"/>
        <end position="127"/>
    </location>
</feature>
<reference evidence="3 4" key="1">
    <citation type="submission" date="2019-06" db="EMBL/GenBank/DDBJ databases">
        <authorList>
            <person name="Srinivasan S."/>
        </authorList>
    </citation>
    <scope>NUCLEOTIDE SEQUENCE [LARGE SCALE GENOMIC DNA]</scope>
    <source>
        <strain evidence="3 4">17J68-5</strain>
    </source>
</reference>
<evidence type="ECO:0000256" key="1">
    <source>
        <dbReference type="SAM" id="Phobius"/>
    </source>
</evidence>
<feature type="transmembrane region" description="Helical" evidence="1">
    <location>
        <begin position="47"/>
        <end position="65"/>
    </location>
</feature>
<sequence length="133" mass="14949">MTFTAPPLARLYPLLAGMWAVLVLVLTLTPAKQMPEVPEWQLLSFDTAAHAFVFLVLAILTYLAVRYQYRFANLREYAWPSVFLGSVVFGAIIEVLQMTMALGRHGEWSDLISDSLGSATGLLTVWALQRFRK</sequence>
<evidence type="ECO:0000313" key="4">
    <source>
        <dbReference type="Proteomes" id="UP000305398"/>
    </source>
</evidence>
<keyword evidence="1" id="KW-0812">Transmembrane</keyword>
<name>A0A5B7ZZF5_9BACT</name>
<organism evidence="3 4">
    <name type="scientific">Hymenobacter jejuensis</name>
    <dbReference type="NCBI Taxonomy" id="2502781"/>
    <lineage>
        <taxon>Bacteria</taxon>
        <taxon>Pseudomonadati</taxon>
        <taxon>Bacteroidota</taxon>
        <taxon>Cytophagia</taxon>
        <taxon>Cytophagales</taxon>
        <taxon>Hymenobacteraceae</taxon>
        <taxon>Hymenobacter</taxon>
    </lineage>
</organism>
<protein>
    <recommendedName>
        <fullName evidence="2">VanZ-like domain-containing protein</fullName>
    </recommendedName>
</protein>
<feature type="transmembrane region" description="Helical" evidence="1">
    <location>
        <begin position="111"/>
        <end position="128"/>
    </location>
</feature>
<dbReference type="InterPro" id="IPR006976">
    <property type="entry name" value="VanZ-like"/>
</dbReference>
<evidence type="ECO:0000313" key="3">
    <source>
        <dbReference type="EMBL" id="QDA60601.1"/>
    </source>
</evidence>
<evidence type="ECO:0000259" key="2">
    <source>
        <dbReference type="Pfam" id="PF04892"/>
    </source>
</evidence>